<protein>
    <submittedName>
        <fullName evidence="1">Uncharacterized protein</fullName>
    </submittedName>
</protein>
<dbReference type="AlphaFoldDB" id="A0ABD6CD30"/>
<proteinExistence type="predicted"/>
<dbReference type="EMBL" id="JBHUDJ010000009">
    <property type="protein sequence ID" value="MFD1588165.1"/>
    <property type="molecule type" value="Genomic_DNA"/>
</dbReference>
<organism evidence="1 2">
    <name type="scientific">Halorientalis brevis</name>
    <dbReference type="NCBI Taxonomy" id="1126241"/>
    <lineage>
        <taxon>Archaea</taxon>
        <taxon>Methanobacteriati</taxon>
        <taxon>Methanobacteriota</taxon>
        <taxon>Stenosarchaea group</taxon>
        <taxon>Halobacteria</taxon>
        <taxon>Halobacteriales</taxon>
        <taxon>Haloarculaceae</taxon>
        <taxon>Halorientalis</taxon>
    </lineage>
</organism>
<accession>A0ABD6CD30</accession>
<dbReference type="RefSeq" id="WP_247381688.1">
    <property type="nucleotide sequence ID" value="NZ_JALLGV010000011.1"/>
</dbReference>
<reference evidence="1 2" key="1">
    <citation type="journal article" date="2019" name="Int. J. Syst. Evol. Microbiol.">
        <title>The Global Catalogue of Microorganisms (GCM) 10K type strain sequencing project: providing services to taxonomists for standard genome sequencing and annotation.</title>
        <authorList>
            <consortium name="The Broad Institute Genomics Platform"/>
            <consortium name="The Broad Institute Genome Sequencing Center for Infectious Disease"/>
            <person name="Wu L."/>
            <person name="Ma J."/>
        </authorList>
    </citation>
    <scope>NUCLEOTIDE SEQUENCE [LARGE SCALE GENOMIC DNA]</scope>
    <source>
        <strain evidence="1 2">CGMCC 1.12125</strain>
    </source>
</reference>
<gene>
    <name evidence="1" type="ORF">ACFR9U_14375</name>
</gene>
<keyword evidence="2" id="KW-1185">Reference proteome</keyword>
<dbReference type="Proteomes" id="UP001597119">
    <property type="component" value="Unassembled WGS sequence"/>
</dbReference>
<name>A0ABD6CD30_9EURY</name>
<evidence type="ECO:0000313" key="1">
    <source>
        <dbReference type="EMBL" id="MFD1588165.1"/>
    </source>
</evidence>
<evidence type="ECO:0000313" key="2">
    <source>
        <dbReference type="Proteomes" id="UP001597119"/>
    </source>
</evidence>
<sequence>MRTDEDFLARLRTVTKNAVTDYRSDFPDAAPIPETRTTEVGEETASTEAVYERFDVLTTFYDGLFEVDSTSVRSTWQSNLVYDCSRKELLSLLSPNLLKSFPVTGRYSPDTGMIGVSTSPTSSARASSLLASELAHAYQDQFDSPTWDHPYLREGFEQAVAIKAQEHLAAQYSHDRLDHLAVRNRVQTLVEGYITHALRNGRVVPEMLSELGLTSEEVSVLRENLPWRLLRVLSPRYEWSDVKIAPDYMLFGSLLLVSETAGIDETFSRAFHGTHPWEEQINSIQEIEAGVHRIIPWGVPVR</sequence>
<comment type="caution">
    <text evidence="1">The sequence shown here is derived from an EMBL/GenBank/DDBJ whole genome shotgun (WGS) entry which is preliminary data.</text>
</comment>